<accession>A0A1M4DY18</accession>
<dbReference type="AlphaFoldDB" id="A0A1M4DY18"/>
<dbReference type="EMBL" id="LT559118">
    <property type="protein sequence ID" value="SBO91455.1"/>
    <property type="molecule type" value="Genomic_DNA"/>
</dbReference>
<gene>
    <name evidence="2" type="ORF">BN4615_P969</name>
</gene>
<sequence>MRSVARITGMLLFIAVGLLNLVPGVVALAPSRLATAYGVVDADVTSTLLLRHPPCSPAHGPPRVDHPSADPWVNDRQAGERPTGG</sequence>
<dbReference type="RefSeq" id="WP_225270836.1">
    <property type="nucleotide sequence ID" value="NZ_CP084058.1"/>
</dbReference>
<name>A0A1M4DY18_9ACTN</name>
<feature type="region of interest" description="Disordered" evidence="1">
    <location>
        <begin position="53"/>
        <end position="85"/>
    </location>
</feature>
<proteinExistence type="predicted"/>
<organism evidence="2">
    <name type="scientific">Nonomuraea gerenzanensis</name>
    <dbReference type="NCBI Taxonomy" id="93944"/>
    <lineage>
        <taxon>Bacteria</taxon>
        <taxon>Bacillati</taxon>
        <taxon>Actinomycetota</taxon>
        <taxon>Actinomycetes</taxon>
        <taxon>Streptosporangiales</taxon>
        <taxon>Streptosporangiaceae</taxon>
        <taxon>Nonomuraea</taxon>
    </lineage>
</organism>
<protein>
    <submittedName>
        <fullName evidence="2">Uncharacterized protein</fullName>
    </submittedName>
</protein>
<reference evidence="2" key="1">
    <citation type="submission" date="2016-04" db="EMBL/GenBank/DDBJ databases">
        <authorList>
            <person name="Evans L.H."/>
            <person name="Alamgir A."/>
            <person name="Owens N."/>
            <person name="Weber N.D."/>
            <person name="Virtaneva K."/>
            <person name="Barbian K."/>
            <person name="Babar A."/>
            <person name="Rosenke K."/>
        </authorList>
    </citation>
    <scope>NUCLEOTIDE SEQUENCE</scope>
    <source>
        <strain evidence="2">Nono1</strain>
    </source>
</reference>
<evidence type="ECO:0000313" key="2">
    <source>
        <dbReference type="EMBL" id="SBO91455.1"/>
    </source>
</evidence>
<evidence type="ECO:0000256" key="1">
    <source>
        <dbReference type="SAM" id="MobiDB-lite"/>
    </source>
</evidence>